<protein>
    <recommendedName>
        <fullName evidence="1">Reverse transcriptase domain-containing protein</fullName>
    </recommendedName>
</protein>
<dbReference type="RefSeq" id="XP_009166142.1">
    <property type="nucleotide sequence ID" value="XM_009167878.1"/>
</dbReference>
<dbReference type="InterPro" id="IPR000719">
    <property type="entry name" value="Prot_kinase_dom"/>
</dbReference>
<organism evidence="2 3">
    <name type="scientific">Opisthorchis viverrini</name>
    <name type="common">Southeast Asian liver fluke</name>
    <dbReference type="NCBI Taxonomy" id="6198"/>
    <lineage>
        <taxon>Eukaryota</taxon>
        <taxon>Metazoa</taxon>
        <taxon>Spiralia</taxon>
        <taxon>Lophotrochozoa</taxon>
        <taxon>Platyhelminthes</taxon>
        <taxon>Trematoda</taxon>
        <taxon>Digenea</taxon>
        <taxon>Opisthorchiida</taxon>
        <taxon>Opisthorchiata</taxon>
        <taxon>Opisthorchiidae</taxon>
        <taxon>Opisthorchis</taxon>
    </lineage>
</organism>
<dbReference type="Proteomes" id="UP000054324">
    <property type="component" value="Unassembled WGS sequence"/>
</dbReference>
<dbReference type="SUPFAM" id="SSF48371">
    <property type="entry name" value="ARM repeat"/>
    <property type="match status" value="1"/>
</dbReference>
<accession>A0A074ZRQ2</accession>
<dbReference type="SUPFAM" id="SSF56112">
    <property type="entry name" value="Protein kinase-like (PK-like)"/>
    <property type="match status" value="1"/>
</dbReference>
<dbReference type="Gene3D" id="1.25.10.10">
    <property type="entry name" value="Leucine-rich Repeat Variant"/>
    <property type="match status" value="1"/>
</dbReference>
<evidence type="ECO:0000313" key="2">
    <source>
        <dbReference type="EMBL" id="KER30098.1"/>
    </source>
</evidence>
<dbReference type="InterPro" id="IPR016024">
    <property type="entry name" value="ARM-type_fold"/>
</dbReference>
<dbReference type="AlphaFoldDB" id="A0A074ZRQ2"/>
<dbReference type="Pfam" id="PF00078">
    <property type="entry name" value="RVT_1"/>
    <property type="match status" value="1"/>
</dbReference>
<dbReference type="KEGG" id="ovi:T265_13228"/>
<dbReference type="PROSITE" id="PS50878">
    <property type="entry name" value="RT_POL"/>
    <property type="match status" value="1"/>
</dbReference>
<dbReference type="InterPro" id="IPR000477">
    <property type="entry name" value="RT_dom"/>
</dbReference>
<proteinExistence type="predicted"/>
<evidence type="ECO:0000313" key="3">
    <source>
        <dbReference type="Proteomes" id="UP000054324"/>
    </source>
</evidence>
<dbReference type="PRINTS" id="PR01345">
    <property type="entry name" value="CERVTRCPTASE"/>
</dbReference>
<dbReference type="Gene3D" id="1.10.510.10">
    <property type="entry name" value="Transferase(Phosphotransferase) domain 1"/>
    <property type="match status" value="1"/>
</dbReference>
<dbReference type="STRING" id="6198.A0A074ZRQ2"/>
<sequence length="886" mass="101429">MNVLVFMDSLTQAKHEGLISGAILFDFSKAFDRFQHVPLFHKLESYGIQGRILRWIKAFQSDRSSRARIGLNYSSPAPVSIGVPRGSVLGPLLFLVYVNDLPDVLASTCLLFADDLKYWTYNASALQMDVDAANQWSLHWHLPLNDKKCVHMSFGGDSMNVLVMNGEKGPENIMRVDAKTDLGISVFSSLSFSLHHEKLAPKTFAILQIIRRTFSCVTRMDFQILYGAYGRPLLEYANKVFHSIRTKDVTLIERVHRAAMRLFASLKFMNHETLLAMLDFFPLEFSRLRGDLILTYVLCEQKFDHLYDPSLVARVPVECPPEPEFRRRKPRFTEWCAPEVDNFQYNDRSDLWSLACMMQIMLNVKDLTADDMNWALQTLKSNPKSFFPLNNQSTDDEVKFVKILNSMLEPDPEKRMSLEQLVQDPFVEAILEQADPESLARANRCIVRMADRECPFILFRFCLSGNEFLRTTSKIPSLVIQPETPMGVSLLPAEDGERAVRDYLIRNWRHENCVEGAVIWFAEHCCHSNAGLPPHLSGVLFNVLDLHKANAKLVHNTLIVLNHCVYLRYTVIELPSPSTESRTAENDQNEAKEFKYSLENEDFVIILNAMKQHPQDQVIQEAALKLLDSLLGASHSNVDVEVVRNYLATRQHVFDHLIKIGLITYLLELLQSHMYELARLGAEYLWKYCFYAPIARMVGESKALITVLYLMRNYPEDIKLFTGGPLLILALSSCETVRKKLLATSDVVPILLQGLDRFSNCPDTIWNICLGLNVVINLSEHFALHFVGIDGETEYQTDGCGLLHALYRTYHDSTAIIEGLMRVINAVMQYDVIGLYKYEFHRNLPDIERRISMPFASDDIVVVRMSGKKFIKSMLKEISTRFREHK</sequence>
<dbReference type="OrthoDB" id="248923at2759"/>
<gene>
    <name evidence="2" type="ORF">T265_13228</name>
</gene>
<dbReference type="Pfam" id="PF00069">
    <property type="entry name" value="Pkinase"/>
    <property type="match status" value="1"/>
</dbReference>
<dbReference type="SMART" id="SM00220">
    <property type="entry name" value="S_TKc"/>
    <property type="match status" value="1"/>
</dbReference>
<dbReference type="InterPro" id="IPR011009">
    <property type="entry name" value="Kinase-like_dom_sf"/>
</dbReference>
<reference evidence="2 3" key="1">
    <citation type="submission" date="2013-11" db="EMBL/GenBank/DDBJ databases">
        <title>Opisthorchis viverrini - life in the bile duct.</title>
        <authorList>
            <person name="Young N.D."/>
            <person name="Nagarajan N."/>
            <person name="Lin S.J."/>
            <person name="Korhonen P.K."/>
            <person name="Jex A.R."/>
            <person name="Hall R.S."/>
            <person name="Safavi-Hemami H."/>
            <person name="Kaewkong W."/>
            <person name="Bertrand D."/>
            <person name="Gao S."/>
            <person name="Seet Q."/>
            <person name="Wongkham S."/>
            <person name="Teh B.T."/>
            <person name="Wongkham C."/>
            <person name="Intapan P.M."/>
            <person name="Maleewong W."/>
            <person name="Yang X."/>
            <person name="Hu M."/>
            <person name="Wang Z."/>
            <person name="Hofmann A."/>
            <person name="Sternberg P.W."/>
            <person name="Tan P."/>
            <person name="Wang J."/>
            <person name="Gasser R.B."/>
        </authorList>
    </citation>
    <scope>NUCLEOTIDE SEQUENCE [LARGE SCALE GENOMIC DNA]</scope>
</reference>
<dbReference type="InterPro" id="IPR011989">
    <property type="entry name" value="ARM-like"/>
</dbReference>
<name>A0A074ZRQ2_OPIVI</name>
<dbReference type="PANTHER" id="PTHR33332">
    <property type="entry name" value="REVERSE TRANSCRIPTASE DOMAIN-CONTAINING PROTEIN"/>
    <property type="match status" value="1"/>
</dbReference>
<feature type="non-terminal residue" evidence="2">
    <location>
        <position position="886"/>
    </location>
</feature>
<dbReference type="EMBL" id="KL596666">
    <property type="protein sequence ID" value="KER30098.1"/>
    <property type="molecule type" value="Genomic_DNA"/>
</dbReference>
<dbReference type="GO" id="GO:0005524">
    <property type="term" value="F:ATP binding"/>
    <property type="evidence" value="ECO:0007669"/>
    <property type="project" value="InterPro"/>
</dbReference>
<keyword evidence="3" id="KW-1185">Reference proteome</keyword>
<feature type="domain" description="Reverse transcriptase" evidence="1">
    <location>
        <begin position="1"/>
        <end position="186"/>
    </location>
</feature>
<dbReference type="CTD" id="20327395"/>
<dbReference type="GeneID" id="20327395"/>
<evidence type="ECO:0000259" key="1">
    <source>
        <dbReference type="PROSITE" id="PS50878"/>
    </source>
</evidence>
<dbReference type="GO" id="GO:0004672">
    <property type="term" value="F:protein kinase activity"/>
    <property type="evidence" value="ECO:0007669"/>
    <property type="project" value="InterPro"/>
</dbReference>